<protein>
    <submittedName>
        <fullName evidence="2">Alpha/beta fold hydrolase</fullName>
    </submittedName>
</protein>
<reference evidence="2 3" key="1">
    <citation type="submission" date="2024-09" db="EMBL/GenBank/DDBJ databases">
        <authorList>
            <person name="Lee S.D."/>
        </authorList>
    </citation>
    <scope>NUCLEOTIDE SEQUENCE [LARGE SCALE GENOMIC DNA]</scope>
    <source>
        <strain evidence="2 3">N8-3</strain>
    </source>
</reference>
<dbReference type="GO" id="GO:0016787">
    <property type="term" value="F:hydrolase activity"/>
    <property type="evidence" value="ECO:0007669"/>
    <property type="project" value="UniProtKB-KW"/>
</dbReference>
<evidence type="ECO:0000313" key="2">
    <source>
        <dbReference type="EMBL" id="MFC1415307.1"/>
    </source>
</evidence>
<dbReference type="Proteomes" id="UP001592531">
    <property type="component" value="Unassembled WGS sequence"/>
</dbReference>
<dbReference type="InterPro" id="IPR029058">
    <property type="entry name" value="AB_hydrolase_fold"/>
</dbReference>
<feature type="domain" description="AB hydrolase-1" evidence="1">
    <location>
        <begin position="25"/>
        <end position="276"/>
    </location>
</feature>
<keyword evidence="3" id="KW-1185">Reference proteome</keyword>
<evidence type="ECO:0000259" key="1">
    <source>
        <dbReference type="Pfam" id="PF00561"/>
    </source>
</evidence>
<gene>
    <name evidence="2" type="ORF">ACEZDE_01410</name>
</gene>
<comment type="caution">
    <text evidence="2">The sequence shown here is derived from an EMBL/GenBank/DDBJ whole genome shotgun (WGS) entry which is preliminary data.</text>
</comment>
<dbReference type="SUPFAM" id="SSF53474">
    <property type="entry name" value="alpha/beta-Hydrolases"/>
    <property type="match status" value="1"/>
</dbReference>
<evidence type="ECO:0000313" key="3">
    <source>
        <dbReference type="Proteomes" id="UP001592531"/>
    </source>
</evidence>
<dbReference type="PANTHER" id="PTHR43433:SF10">
    <property type="entry name" value="AB HYDROLASE-1 DOMAIN-CONTAINING PROTEIN"/>
    <property type="match status" value="1"/>
</dbReference>
<dbReference type="RefSeq" id="WP_380530773.1">
    <property type="nucleotide sequence ID" value="NZ_JBHFAB010000001.1"/>
</dbReference>
<sequence length="289" mass="31297">MPGTTVELPDRRTLAVETSGSARGKPVFLLHGTPGSRLGQAPRGALLTWMGIRLITFDRPGYGDSDRLPGRRVADGAADVAAVADALGLKEFAVVGRSGGAPHAMACAALLPDRVTRTAVLVSLAPRDAAGLDWYAGMAPANVRDHSSALDGSLTLAPSLRARSRDIRSDPYRLVAALKEEMPDSDRRMVADQGVRVMLQNNFREAMRSPDAGGWIDDVVAFNQHWGFDPADIPGPVLIWHGEDDVFCPAEHARWLAERIPRSILRIERGAAHFGVLRRLPQILPWAAR</sequence>
<organism evidence="2 3">
    <name type="scientific">Streptacidiphilus cavernicola</name>
    <dbReference type="NCBI Taxonomy" id="3342716"/>
    <lineage>
        <taxon>Bacteria</taxon>
        <taxon>Bacillati</taxon>
        <taxon>Actinomycetota</taxon>
        <taxon>Actinomycetes</taxon>
        <taxon>Kitasatosporales</taxon>
        <taxon>Streptomycetaceae</taxon>
        <taxon>Streptacidiphilus</taxon>
    </lineage>
</organism>
<proteinExistence type="predicted"/>
<dbReference type="InterPro" id="IPR000073">
    <property type="entry name" value="AB_hydrolase_1"/>
</dbReference>
<dbReference type="Pfam" id="PF00561">
    <property type="entry name" value="Abhydrolase_1"/>
    <property type="match status" value="1"/>
</dbReference>
<accession>A0ABV6VNL8</accession>
<name>A0ABV6VNL8_9ACTN</name>
<dbReference type="PANTHER" id="PTHR43433">
    <property type="entry name" value="HYDROLASE, ALPHA/BETA FOLD FAMILY PROTEIN"/>
    <property type="match status" value="1"/>
</dbReference>
<dbReference type="Gene3D" id="3.40.50.1820">
    <property type="entry name" value="alpha/beta hydrolase"/>
    <property type="match status" value="1"/>
</dbReference>
<dbReference type="EMBL" id="JBHFAB010000001">
    <property type="protein sequence ID" value="MFC1415307.1"/>
    <property type="molecule type" value="Genomic_DNA"/>
</dbReference>
<dbReference type="InterPro" id="IPR050471">
    <property type="entry name" value="AB_hydrolase"/>
</dbReference>
<keyword evidence="2" id="KW-0378">Hydrolase</keyword>